<organism evidence="1 2">
    <name type="scientific">Shewanella youngdeokensis</name>
    <dbReference type="NCBI Taxonomy" id="2999068"/>
    <lineage>
        <taxon>Bacteria</taxon>
        <taxon>Pseudomonadati</taxon>
        <taxon>Pseudomonadota</taxon>
        <taxon>Gammaproteobacteria</taxon>
        <taxon>Alteromonadales</taxon>
        <taxon>Shewanellaceae</taxon>
        <taxon>Shewanella</taxon>
    </lineage>
</organism>
<reference evidence="1 2" key="1">
    <citation type="submission" date="2023-10" db="EMBL/GenBank/DDBJ databases">
        <title>Complete genome sequence of Shewanella sp. DAU334.</title>
        <authorList>
            <person name="Lee Y.-S."/>
            <person name="Jeong H.-R."/>
            <person name="Hwang E.-J."/>
            <person name="Choi Y.-L."/>
            <person name="Kim G.-D."/>
        </authorList>
    </citation>
    <scope>NUCLEOTIDE SEQUENCE [LARGE SCALE GENOMIC DNA]</scope>
    <source>
        <strain evidence="1 2">DAU334</strain>
    </source>
</reference>
<dbReference type="InterPro" id="IPR009097">
    <property type="entry name" value="Cyclic_Pdiesterase"/>
</dbReference>
<dbReference type="Proteomes" id="UP001529491">
    <property type="component" value="Chromosome"/>
</dbReference>
<dbReference type="EMBL" id="CP136522">
    <property type="protein sequence ID" value="WOT04199.1"/>
    <property type="molecule type" value="Genomic_DNA"/>
</dbReference>
<evidence type="ECO:0000313" key="1">
    <source>
        <dbReference type="EMBL" id="WOT04199.1"/>
    </source>
</evidence>
<dbReference type="RefSeq" id="WP_310471828.1">
    <property type="nucleotide sequence ID" value="NZ_CP136522.1"/>
</dbReference>
<accession>A0ABZ0JXG6</accession>
<gene>
    <name evidence="1" type="ORF">RGE70_12765</name>
</gene>
<evidence type="ECO:0000313" key="2">
    <source>
        <dbReference type="Proteomes" id="UP001529491"/>
    </source>
</evidence>
<keyword evidence="2" id="KW-1185">Reference proteome</keyword>
<dbReference type="Gene3D" id="3.90.1140.10">
    <property type="entry name" value="Cyclic phosphodiesterase"/>
    <property type="match status" value="1"/>
</dbReference>
<proteinExistence type="predicted"/>
<dbReference type="SUPFAM" id="SSF55144">
    <property type="entry name" value="LigT-like"/>
    <property type="match status" value="1"/>
</dbReference>
<name>A0ABZ0JXG6_9GAMM</name>
<evidence type="ECO:0008006" key="3">
    <source>
        <dbReference type="Google" id="ProtNLM"/>
    </source>
</evidence>
<sequence length="232" mass="26606">MIQNIYDNLWAQYCAAVDDNRFQLDPNIINPTDNRRGITALAYLAANNHSVCQRIDQFLHQAQCIEPEQYYQPFNERHLTLLSIITCAAGFNLTDINSTDYIEALKQVLHHVEPIEVEFRGVTASPACIMIQGFPVGSGLNDLRDKLRQHFSQAPLASTIDSRYKLITAHCSVIRFCVPLQQRQKLKALCQQYQHYPFGRVRFSQFELVFNDWYQTLSAGKSLAQYSLSEPC</sequence>
<protein>
    <recommendedName>
        <fullName evidence="3">Mutarotase</fullName>
    </recommendedName>
</protein>